<evidence type="ECO:0000256" key="1">
    <source>
        <dbReference type="SAM" id="MobiDB-lite"/>
    </source>
</evidence>
<dbReference type="AlphaFoldDB" id="A0A6S8Z366"/>
<gene>
    <name evidence="2" type="ORF">CDEB00056_LOCUS19750</name>
    <name evidence="3" type="ORF">CDEB00056_LOCUS19751</name>
</gene>
<reference evidence="2" key="1">
    <citation type="submission" date="2021-01" db="EMBL/GenBank/DDBJ databases">
        <authorList>
            <person name="Corre E."/>
            <person name="Pelletier E."/>
            <person name="Niang G."/>
            <person name="Scheremetjew M."/>
            <person name="Finn R."/>
            <person name="Kale V."/>
            <person name="Holt S."/>
            <person name="Cochrane G."/>
            <person name="Meng A."/>
            <person name="Brown T."/>
            <person name="Cohen L."/>
        </authorList>
    </citation>
    <scope>NUCLEOTIDE SEQUENCE</scope>
    <source>
        <strain evidence="2">MM31A-1</strain>
    </source>
</reference>
<dbReference type="EMBL" id="HBIO01025758">
    <property type="protein sequence ID" value="CAE0474897.1"/>
    <property type="molecule type" value="Transcribed_RNA"/>
</dbReference>
<accession>A0A6S8Z366</accession>
<proteinExistence type="predicted"/>
<dbReference type="Gene3D" id="3.30.300.20">
    <property type="match status" value="1"/>
</dbReference>
<dbReference type="EMBL" id="HBIO01025759">
    <property type="protein sequence ID" value="CAE0474898.1"/>
    <property type="molecule type" value="Transcribed_RNA"/>
</dbReference>
<evidence type="ECO:0000313" key="3">
    <source>
        <dbReference type="EMBL" id="CAE0474898.1"/>
    </source>
</evidence>
<protein>
    <recommendedName>
        <fullName evidence="4">Ribosome-binding factor A</fullName>
    </recommendedName>
</protein>
<evidence type="ECO:0000313" key="2">
    <source>
        <dbReference type="EMBL" id="CAE0474897.1"/>
    </source>
</evidence>
<evidence type="ECO:0008006" key="4">
    <source>
        <dbReference type="Google" id="ProtNLM"/>
    </source>
</evidence>
<name>A0A6S8Z366_9STRA</name>
<sequence length="238" mass="26931">MKRSLHYCRVLNRFKPWPLSTAAPSNVAAAPTSTCIAANFTVRLQSTSSTSIHTSTSAPPEALEPNPNPGIQSVKEMGLDFLQSSTLDIQKRTQQRLLLEDEDTGPTDVQLEEAARLRDYVEEAVYTYTATKGKSTFCILDEPVHIVDVEITEDLRQARIYWSLPFSVLLMDNVPRTIREKAVKKMQGILEAKGGPIQGMVHRKMKMYFRPPILRWVPAEGEMLRRHLKEIHDSDGRL</sequence>
<dbReference type="SUPFAM" id="SSF89919">
    <property type="entry name" value="Ribosome-binding factor A, RbfA"/>
    <property type="match status" value="1"/>
</dbReference>
<feature type="compositionally biased region" description="Low complexity" evidence="1">
    <location>
        <begin position="50"/>
        <end position="65"/>
    </location>
</feature>
<dbReference type="InterPro" id="IPR023799">
    <property type="entry name" value="RbfA_dom_sf"/>
</dbReference>
<feature type="region of interest" description="Disordered" evidence="1">
    <location>
        <begin position="50"/>
        <end position="70"/>
    </location>
</feature>
<organism evidence="2">
    <name type="scientific">Chaetoceros debilis</name>
    <dbReference type="NCBI Taxonomy" id="122233"/>
    <lineage>
        <taxon>Eukaryota</taxon>
        <taxon>Sar</taxon>
        <taxon>Stramenopiles</taxon>
        <taxon>Ochrophyta</taxon>
        <taxon>Bacillariophyta</taxon>
        <taxon>Coscinodiscophyceae</taxon>
        <taxon>Chaetocerotophycidae</taxon>
        <taxon>Chaetocerotales</taxon>
        <taxon>Chaetocerotaceae</taxon>
        <taxon>Chaetoceros</taxon>
    </lineage>
</organism>
<dbReference type="InterPro" id="IPR015946">
    <property type="entry name" value="KH_dom-like_a/b"/>
</dbReference>